<dbReference type="Gene3D" id="6.10.340.10">
    <property type="match status" value="1"/>
</dbReference>
<dbReference type="EC" id="2.7.13.3" evidence="3"/>
<keyword evidence="8" id="KW-0067">ATP-binding</keyword>
<sequence>MHDVNRIRLLTCGSVLITAVVIGLVSLGGYNALFIDQQQVSLQHQATSDARLLELSLDELRNDAALLGRLSLTKSLLERVAAGDTATADRDRLAEYFEQMIRAKKHYKKVRVFDANGMELLRLNRHEGVVWRAADTELQLKGHRDFFQEAMEVPPKRVYVSKINLNHDQGGIEVPHRPMLRTAQRIDGQSGRPIGVVVINMHFGEFIDNLLDLADDTRLRYMTNDSGDYLVHPDESKTYGFDLGKRHRIQDDHPAIAEFFNDDSDSTTIWNDRGGTDGGRVLVVRKTRPFPDEPDRFVTVGVEAMGDTLARDSRRVLRWAAITTGLLIIGALLLGLAASRLQTHPLESLTVAAQRLEEGGTLPELPMKHKDEVGDLARAFHKMAERIRVNESQLQETNARLETANDDLKHFVHIAAHDLREPLRKLRNLVDLLQMEDGQSDPLKAEELLGCVSKCSLDMQALIDDFRALTKVEETHLVREPVALDVLISEVLSSHAKQIRARNIVVRFSEFPTKPHVYPGLTSRLYDNLIRNALNHTSSDGFTLTFTAVRTDDLSWEYGVSNTGSSMPDGDRSEFFKLFRKSPDSEGSGVGLSICKKIIDRHRGTITVDSQNNTVHVRFTFGGGADDGKIT</sequence>
<dbReference type="SUPFAM" id="SSF55874">
    <property type="entry name" value="ATPase domain of HSP90 chaperone/DNA topoisomerase II/histidine kinase"/>
    <property type="match status" value="1"/>
</dbReference>
<gene>
    <name evidence="13" type="primary">cph1_4</name>
    <name evidence="13" type="ORF">Mal64_23010</name>
</gene>
<dbReference type="SUPFAM" id="SSF47384">
    <property type="entry name" value="Homodimeric domain of signal transducing histidine kinase"/>
    <property type="match status" value="1"/>
</dbReference>
<dbReference type="Pfam" id="PF21623">
    <property type="entry name" value="HK_sensor_dom_bact"/>
    <property type="match status" value="1"/>
</dbReference>
<dbReference type="Pfam" id="PF02518">
    <property type="entry name" value="HATPase_c"/>
    <property type="match status" value="1"/>
</dbReference>
<keyword evidence="5 13" id="KW-0808">Transferase</keyword>
<dbReference type="GO" id="GO:0007234">
    <property type="term" value="P:osmosensory signaling via phosphorelay pathway"/>
    <property type="evidence" value="ECO:0007669"/>
    <property type="project" value="TreeGrafter"/>
</dbReference>
<dbReference type="Proteomes" id="UP000315440">
    <property type="component" value="Unassembled WGS sequence"/>
</dbReference>
<dbReference type="EMBL" id="SJPQ01000002">
    <property type="protein sequence ID" value="TWT88813.1"/>
    <property type="molecule type" value="Genomic_DNA"/>
</dbReference>
<reference evidence="13 14" key="1">
    <citation type="submission" date="2019-02" db="EMBL/GenBank/DDBJ databases">
        <title>Deep-cultivation of Planctomycetes and their phenomic and genomic characterization uncovers novel biology.</title>
        <authorList>
            <person name="Wiegand S."/>
            <person name="Jogler M."/>
            <person name="Boedeker C."/>
            <person name="Pinto D."/>
            <person name="Vollmers J."/>
            <person name="Rivas-Marin E."/>
            <person name="Kohn T."/>
            <person name="Peeters S.H."/>
            <person name="Heuer A."/>
            <person name="Rast P."/>
            <person name="Oberbeckmann S."/>
            <person name="Bunk B."/>
            <person name="Jeske O."/>
            <person name="Meyerdierks A."/>
            <person name="Storesund J.E."/>
            <person name="Kallscheuer N."/>
            <person name="Luecker S."/>
            <person name="Lage O.M."/>
            <person name="Pohl T."/>
            <person name="Merkel B.J."/>
            <person name="Hornburger P."/>
            <person name="Mueller R.-W."/>
            <person name="Bruemmer F."/>
            <person name="Labrenz M."/>
            <person name="Spormann A.M."/>
            <person name="Op Den Camp H."/>
            <person name="Overmann J."/>
            <person name="Amann R."/>
            <person name="Jetten M.S.M."/>
            <person name="Mascher T."/>
            <person name="Medema M.H."/>
            <person name="Devos D.P."/>
            <person name="Kaster A.-K."/>
            <person name="Ovreas L."/>
            <person name="Rohde M."/>
            <person name="Galperin M.Y."/>
            <person name="Jogler C."/>
        </authorList>
    </citation>
    <scope>NUCLEOTIDE SEQUENCE [LARGE SCALE GENOMIC DNA]</scope>
    <source>
        <strain evidence="13 14">Mal64</strain>
    </source>
</reference>
<evidence type="ECO:0000256" key="5">
    <source>
        <dbReference type="ARBA" id="ARBA00022679"/>
    </source>
</evidence>
<evidence type="ECO:0000313" key="14">
    <source>
        <dbReference type="Proteomes" id="UP000315440"/>
    </source>
</evidence>
<comment type="caution">
    <text evidence="13">The sequence shown here is derived from an EMBL/GenBank/DDBJ whole genome shotgun (WGS) entry which is preliminary data.</text>
</comment>
<name>A0A5C5ZRC7_9BACT</name>
<dbReference type="SUPFAM" id="SSF103190">
    <property type="entry name" value="Sensory domain-like"/>
    <property type="match status" value="1"/>
</dbReference>
<evidence type="ECO:0000313" key="13">
    <source>
        <dbReference type="EMBL" id="TWT88813.1"/>
    </source>
</evidence>
<evidence type="ECO:0000256" key="4">
    <source>
        <dbReference type="ARBA" id="ARBA00022553"/>
    </source>
</evidence>
<evidence type="ECO:0000256" key="10">
    <source>
        <dbReference type="SAM" id="Phobius"/>
    </source>
</evidence>
<dbReference type="OrthoDB" id="9789238at2"/>
<keyword evidence="10" id="KW-1133">Transmembrane helix</keyword>
<dbReference type="RefSeq" id="WP_146400187.1">
    <property type="nucleotide sequence ID" value="NZ_SJPQ01000002.1"/>
</dbReference>
<dbReference type="PROSITE" id="PS50885">
    <property type="entry name" value="HAMP"/>
    <property type="match status" value="1"/>
</dbReference>
<dbReference type="CDD" id="cd00075">
    <property type="entry name" value="HATPase"/>
    <property type="match status" value="1"/>
</dbReference>
<dbReference type="InterPro" id="IPR050351">
    <property type="entry name" value="BphY/WalK/GraS-like"/>
</dbReference>
<protein>
    <recommendedName>
        <fullName evidence="3">histidine kinase</fullName>
        <ecNumber evidence="3">2.7.13.3</ecNumber>
    </recommendedName>
</protein>
<dbReference type="GO" id="GO:0005524">
    <property type="term" value="F:ATP binding"/>
    <property type="evidence" value="ECO:0007669"/>
    <property type="project" value="UniProtKB-KW"/>
</dbReference>
<dbReference type="PANTHER" id="PTHR42878:SF7">
    <property type="entry name" value="SENSOR HISTIDINE KINASE GLRK"/>
    <property type="match status" value="1"/>
</dbReference>
<dbReference type="Gene3D" id="3.30.565.10">
    <property type="entry name" value="Histidine kinase-like ATPase, C-terminal domain"/>
    <property type="match status" value="1"/>
</dbReference>
<evidence type="ECO:0000256" key="8">
    <source>
        <dbReference type="ARBA" id="ARBA00022840"/>
    </source>
</evidence>
<dbReference type="InterPro" id="IPR003594">
    <property type="entry name" value="HATPase_dom"/>
</dbReference>
<proteinExistence type="predicted"/>
<dbReference type="Pfam" id="PF00512">
    <property type="entry name" value="HisKA"/>
    <property type="match status" value="1"/>
</dbReference>
<dbReference type="SUPFAM" id="SSF158472">
    <property type="entry name" value="HAMP domain-like"/>
    <property type="match status" value="1"/>
</dbReference>
<dbReference type="CDD" id="cd06225">
    <property type="entry name" value="HAMP"/>
    <property type="match status" value="1"/>
</dbReference>
<keyword evidence="10" id="KW-0472">Membrane</keyword>
<keyword evidence="9" id="KW-0902">Two-component regulatory system</keyword>
<comment type="subcellular location">
    <subcellularLocation>
        <location evidence="2">Membrane</location>
    </subcellularLocation>
</comment>
<dbReference type="InterPro" id="IPR036890">
    <property type="entry name" value="HATPase_C_sf"/>
</dbReference>
<evidence type="ECO:0000256" key="7">
    <source>
        <dbReference type="ARBA" id="ARBA00022777"/>
    </source>
</evidence>
<accession>A0A5C5ZRC7</accession>
<keyword evidence="10" id="KW-0812">Transmembrane</keyword>
<evidence type="ECO:0000256" key="2">
    <source>
        <dbReference type="ARBA" id="ARBA00004370"/>
    </source>
</evidence>
<dbReference type="GO" id="GO:0000155">
    <property type="term" value="F:phosphorelay sensor kinase activity"/>
    <property type="evidence" value="ECO:0007669"/>
    <property type="project" value="InterPro"/>
</dbReference>
<dbReference type="SMART" id="SM00388">
    <property type="entry name" value="HisKA"/>
    <property type="match status" value="1"/>
</dbReference>
<dbReference type="PROSITE" id="PS50109">
    <property type="entry name" value="HIS_KIN"/>
    <property type="match status" value="1"/>
</dbReference>
<dbReference type="PANTHER" id="PTHR42878">
    <property type="entry name" value="TWO-COMPONENT HISTIDINE KINASE"/>
    <property type="match status" value="1"/>
</dbReference>
<evidence type="ECO:0000256" key="6">
    <source>
        <dbReference type="ARBA" id="ARBA00022741"/>
    </source>
</evidence>
<dbReference type="GO" id="GO:0016020">
    <property type="term" value="C:membrane"/>
    <property type="evidence" value="ECO:0007669"/>
    <property type="project" value="UniProtKB-SubCell"/>
</dbReference>
<dbReference type="SMART" id="SM00387">
    <property type="entry name" value="HATPase_c"/>
    <property type="match status" value="1"/>
</dbReference>
<dbReference type="Gene3D" id="1.10.287.130">
    <property type="match status" value="1"/>
</dbReference>
<evidence type="ECO:0000256" key="3">
    <source>
        <dbReference type="ARBA" id="ARBA00012438"/>
    </source>
</evidence>
<dbReference type="GO" id="GO:0000156">
    <property type="term" value="F:phosphorelay response regulator activity"/>
    <property type="evidence" value="ECO:0007669"/>
    <property type="project" value="TreeGrafter"/>
</dbReference>
<dbReference type="GO" id="GO:0030295">
    <property type="term" value="F:protein kinase activator activity"/>
    <property type="evidence" value="ECO:0007669"/>
    <property type="project" value="TreeGrafter"/>
</dbReference>
<evidence type="ECO:0000256" key="1">
    <source>
        <dbReference type="ARBA" id="ARBA00000085"/>
    </source>
</evidence>
<evidence type="ECO:0000256" key="9">
    <source>
        <dbReference type="ARBA" id="ARBA00023012"/>
    </source>
</evidence>
<organism evidence="13 14">
    <name type="scientific">Pseudobythopirellula maris</name>
    <dbReference type="NCBI Taxonomy" id="2527991"/>
    <lineage>
        <taxon>Bacteria</taxon>
        <taxon>Pseudomonadati</taxon>
        <taxon>Planctomycetota</taxon>
        <taxon>Planctomycetia</taxon>
        <taxon>Pirellulales</taxon>
        <taxon>Lacipirellulaceae</taxon>
        <taxon>Pseudobythopirellula</taxon>
    </lineage>
</organism>
<dbReference type="SMART" id="SM00304">
    <property type="entry name" value="HAMP"/>
    <property type="match status" value="1"/>
</dbReference>
<dbReference type="InterPro" id="IPR048760">
    <property type="entry name" value="VP0354-like_sensor_dom"/>
</dbReference>
<dbReference type="InterPro" id="IPR003660">
    <property type="entry name" value="HAMP_dom"/>
</dbReference>
<keyword evidence="14" id="KW-1185">Reference proteome</keyword>
<dbReference type="CDD" id="cd00082">
    <property type="entry name" value="HisKA"/>
    <property type="match status" value="1"/>
</dbReference>
<dbReference type="InterPro" id="IPR003661">
    <property type="entry name" value="HisK_dim/P_dom"/>
</dbReference>
<keyword evidence="7" id="KW-0418">Kinase</keyword>
<keyword evidence="4" id="KW-0597">Phosphoprotein</keyword>
<keyword evidence="6" id="KW-0547">Nucleotide-binding</keyword>
<dbReference type="Gene3D" id="3.30.450.20">
    <property type="entry name" value="PAS domain"/>
    <property type="match status" value="1"/>
</dbReference>
<evidence type="ECO:0000259" key="11">
    <source>
        <dbReference type="PROSITE" id="PS50109"/>
    </source>
</evidence>
<dbReference type="InterPro" id="IPR029151">
    <property type="entry name" value="Sensor-like_sf"/>
</dbReference>
<dbReference type="InterPro" id="IPR036097">
    <property type="entry name" value="HisK_dim/P_sf"/>
</dbReference>
<evidence type="ECO:0000259" key="12">
    <source>
        <dbReference type="PROSITE" id="PS50885"/>
    </source>
</evidence>
<feature type="transmembrane region" description="Helical" evidence="10">
    <location>
        <begin position="7"/>
        <end position="30"/>
    </location>
</feature>
<dbReference type="InterPro" id="IPR005467">
    <property type="entry name" value="His_kinase_dom"/>
</dbReference>
<dbReference type="Pfam" id="PF00672">
    <property type="entry name" value="HAMP"/>
    <property type="match status" value="1"/>
</dbReference>
<feature type="domain" description="HAMP" evidence="12">
    <location>
        <begin position="340"/>
        <end position="392"/>
    </location>
</feature>
<feature type="domain" description="Histidine kinase" evidence="11">
    <location>
        <begin position="414"/>
        <end position="611"/>
    </location>
</feature>
<dbReference type="AlphaFoldDB" id="A0A5C5ZRC7"/>
<comment type="catalytic activity">
    <reaction evidence="1">
        <text>ATP + protein L-histidine = ADP + protein N-phospho-L-histidine.</text>
        <dbReference type="EC" id="2.7.13.3"/>
    </reaction>
</comment>
<feature type="transmembrane region" description="Helical" evidence="10">
    <location>
        <begin position="316"/>
        <end position="338"/>
    </location>
</feature>